<feature type="domain" description="Glycosyltransferase subfamily 4-like N-terminal" evidence="2">
    <location>
        <begin position="25"/>
        <end position="206"/>
    </location>
</feature>
<proteinExistence type="predicted"/>
<dbReference type="Pfam" id="PF13439">
    <property type="entry name" value="Glyco_transf_4"/>
    <property type="match status" value="1"/>
</dbReference>
<reference evidence="3 4" key="1">
    <citation type="journal article" date="2008" name="Int. J. Syst. Evol. Microbiol.">
        <title>Description of Roseateles aquatilis sp. nov. and Roseateles terrae sp. nov., in the class Betaproteobacteria, and emended description of the genus Roseateles.</title>
        <authorList>
            <person name="Gomila M."/>
            <person name="Bowien B."/>
            <person name="Falsen E."/>
            <person name="Moore E.R."/>
            <person name="Lalucat J."/>
        </authorList>
    </citation>
    <scope>NUCLEOTIDE SEQUENCE [LARGE SCALE GENOMIC DNA]</scope>
    <source>
        <strain evidence="3 4">CCUG 48205</strain>
    </source>
</reference>
<dbReference type="PANTHER" id="PTHR45947">
    <property type="entry name" value="SULFOQUINOVOSYL TRANSFERASE SQD2"/>
    <property type="match status" value="1"/>
</dbReference>
<dbReference type="InterPro" id="IPR001296">
    <property type="entry name" value="Glyco_trans_1"/>
</dbReference>
<dbReference type="Pfam" id="PF00534">
    <property type="entry name" value="Glycos_transf_1"/>
    <property type="match status" value="1"/>
</dbReference>
<evidence type="ECO:0000313" key="3">
    <source>
        <dbReference type="EMBL" id="OWQ86241.1"/>
    </source>
</evidence>
<dbReference type="PANTHER" id="PTHR45947:SF3">
    <property type="entry name" value="SULFOQUINOVOSYL TRANSFERASE SQD2"/>
    <property type="match status" value="1"/>
</dbReference>
<dbReference type="GO" id="GO:0016757">
    <property type="term" value="F:glycosyltransferase activity"/>
    <property type="evidence" value="ECO:0007669"/>
    <property type="project" value="InterPro"/>
</dbReference>
<evidence type="ECO:0008006" key="5">
    <source>
        <dbReference type="Google" id="ProtNLM"/>
    </source>
</evidence>
<dbReference type="RefSeq" id="WP_088386789.1">
    <property type="nucleotide sequence ID" value="NZ_NIOF01000011.1"/>
</dbReference>
<dbReference type="EMBL" id="NIOF01000011">
    <property type="protein sequence ID" value="OWQ86241.1"/>
    <property type="molecule type" value="Genomic_DNA"/>
</dbReference>
<sequence length="406" mass="44560">MKVLKLTPFFHHPDVKVWPADYDSVGGMQVQTWRQAVWLAEAGVHQHVMTIGFPGLPRLRPLHASLWVERMMVPMPRIRSEFSGLVGLTQSWALATLGALLRRSRSHDFDLIHAHFDGQIPALLVAWWARRLLRLPLVVTVHCSRLAVYSPHSWLDMQQHRLARWLERKVVAQSSAVMALTHRTADVLGQDARRVEVVPDVVDTARFAPPADEAVAAFRARHGLGPRTVGFVGRIAKEKGWHHLVELARALRDEDVRLLVVGDGPQRGRLLEALEAAGARDRVTVTGFIPNDEVPAAMAACELIVMPSLYEEFGGASIEALATGTPVVAFAVGGLREVLGGITPELLVAPEDTAALIRRVKDVLAGAHADHTAPDRLRAHVEGRFTPAAMGARTLDLYRSAIAGHA</sequence>
<dbReference type="InterPro" id="IPR028098">
    <property type="entry name" value="Glyco_trans_4-like_N"/>
</dbReference>
<dbReference type="SUPFAM" id="SSF53756">
    <property type="entry name" value="UDP-Glycosyltransferase/glycogen phosphorylase"/>
    <property type="match status" value="1"/>
</dbReference>
<protein>
    <recommendedName>
        <fullName evidence="5">Glycosyltransferase subfamily 4-like N-terminal domain-containing protein</fullName>
    </recommendedName>
</protein>
<comment type="caution">
    <text evidence="3">The sequence shown here is derived from an EMBL/GenBank/DDBJ whole genome shotgun (WGS) entry which is preliminary data.</text>
</comment>
<feature type="domain" description="Glycosyl transferase family 1" evidence="1">
    <location>
        <begin position="224"/>
        <end position="366"/>
    </location>
</feature>
<evidence type="ECO:0000259" key="1">
    <source>
        <dbReference type="Pfam" id="PF00534"/>
    </source>
</evidence>
<dbReference type="AlphaFoldDB" id="A0A246J0W3"/>
<organism evidence="3 4">
    <name type="scientific">Roseateles aquatilis</name>
    <dbReference type="NCBI Taxonomy" id="431061"/>
    <lineage>
        <taxon>Bacteria</taxon>
        <taxon>Pseudomonadati</taxon>
        <taxon>Pseudomonadota</taxon>
        <taxon>Betaproteobacteria</taxon>
        <taxon>Burkholderiales</taxon>
        <taxon>Sphaerotilaceae</taxon>
        <taxon>Roseateles</taxon>
    </lineage>
</organism>
<dbReference type="InterPro" id="IPR050194">
    <property type="entry name" value="Glycosyltransferase_grp1"/>
</dbReference>
<evidence type="ECO:0000259" key="2">
    <source>
        <dbReference type="Pfam" id="PF13439"/>
    </source>
</evidence>
<evidence type="ECO:0000313" key="4">
    <source>
        <dbReference type="Proteomes" id="UP000197468"/>
    </source>
</evidence>
<accession>A0A246J0W3</accession>
<gene>
    <name evidence="3" type="ORF">CDN99_20615</name>
</gene>
<keyword evidence="4" id="KW-1185">Reference proteome</keyword>
<dbReference type="Proteomes" id="UP000197468">
    <property type="component" value="Unassembled WGS sequence"/>
</dbReference>
<dbReference type="Gene3D" id="3.40.50.2000">
    <property type="entry name" value="Glycogen Phosphorylase B"/>
    <property type="match status" value="2"/>
</dbReference>
<name>A0A246J0W3_9BURK</name>
<dbReference type="OrthoDB" id="9062832at2"/>